<accession>A0AAU7W9J8</accession>
<feature type="domain" description="AB hydrolase-1" evidence="1">
    <location>
        <begin position="22"/>
        <end position="255"/>
    </location>
</feature>
<dbReference type="SUPFAM" id="SSF53474">
    <property type="entry name" value="alpha/beta-Hydrolases"/>
    <property type="match status" value="1"/>
</dbReference>
<dbReference type="Pfam" id="PF00561">
    <property type="entry name" value="Abhydrolase_1"/>
    <property type="match status" value="1"/>
</dbReference>
<dbReference type="AlphaFoldDB" id="A0AAU7W9J8"/>
<keyword evidence="2" id="KW-0378">Hydrolase</keyword>
<sequence>MPHLIVPGAELAYEAHGRASDPALLCIPAGVATMRMWDEHLAELARTHYVITYDPRGFGATTHDAAVPFANHDDALAVLDHLGVARATLIGASRGGGIAIDVALAAPERVAGLVVVGSGASGFPDVTPTGAEQRRFDELDAIDPEAEPARLVELETRFWATGPDRTDEEVDPAFLRRAHELNAPNIAHAADDGTILPLDPPATGRLAEIAVPALVLVGDLDVSVMRARAAHLVAEIPGAETASFPDAAHLPTVERPAEFRRILLTWLDEHGL</sequence>
<dbReference type="InterPro" id="IPR029058">
    <property type="entry name" value="AB_hydrolase_fold"/>
</dbReference>
<dbReference type="GO" id="GO:0016787">
    <property type="term" value="F:hydrolase activity"/>
    <property type="evidence" value="ECO:0007669"/>
    <property type="project" value="UniProtKB-KW"/>
</dbReference>
<name>A0AAU7W9J8_9MICO</name>
<proteinExistence type="predicted"/>
<dbReference type="InterPro" id="IPR000639">
    <property type="entry name" value="Epox_hydrolase-like"/>
</dbReference>
<dbReference type="PANTHER" id="PTHR43194">
    <property type="entry name" value="HYDROLASE ALPHA/BETA FOLD FAMILY"/>
    <property type="match status" value="1"/>
</dbReference>
<protein>
    <submittedName>
        <fullName evidence="2">Alpha/beta fold hydrolase</fullName>
    </submittedName>
</protein>
<reference evidence="2" key="1">
    <citation type="submission" date="2024-05" db="EMBL/GenBank/DDBJ databases">
        <authorList>
            <person name="Yu L."/>
        </authorList>
    </citation>
    <scope>NUCLEOTIDE SEQUENCE</scope>
    <source>
        <strain evidence="2">G08B096</strain>
    </source>
</reference>
<dbReference type="PANTHER" id="PTHR43194:SF2">
    <property type="entry name" value="PEROXISOMAL MEMBRANE PROTEIN LPX1"/>
    <property type="match status" value="1"/>
</dbReference>
<evidence type="ECO:0000313" key="2">
    <source>
        <dbReference type="EMBL" id="XBX82580.1"/>
    </source>
</evidence>
<dbReference type="PRINTS" id="PR00111">
    <property type="entry name" value="ABHYDROLASE"/>
</dbReference>
<organism evidence="2">
    <name type="scientific">Agromyces sp. G08B096</name>
    <dbReference type="NCBI Taxonomy" id="3156399"/>
    <lineage>
        <taxon>Bacteria</taxon>
        <taxon>Bacillati</taxon>
        <taxon>Actinomycetota</taxon>
        <taxon>Actinomycetes</taxon>
        <taxon>Micrococcales</taxon>
        <taxon>Microbacteriaceae</taxon>
        <taxon>Agromyces</taxon>
    </lineage>
</organism>
<gene>
    <name evidence="2" type="ORF">ABIQ69_01320</name>
</gene>
<dbReference type="RefSeq" id="WP_350348596.1">
    <property type="nucleotide sequence ID" value="NZ_CP158374.1"/>
</dbReference>
<dbReference type="InterPro" id="IPR050228">
    <property type="entry name" value="Carboxylesterase_BioH"/>
</dbReference>
<dbReference type="InterPro" id="IPR000073">
    <property type="entry name" value="AB_hydrolase_1"/>
</dbReference>
<dbReference type="PRINTS" id="PR00412">
    <property type="entry name" value="EPOXHYDRLASE"/>
</dbReference>
<dbReference type="EMBL" id="CP158374">
    <property type="protein sequence ID" value="XBX82580.1"/>
    <property type="molecule type" value="Genomic_DNA"/>
</dbReference>
<evidence type="ECO:0000259" key="1">
    <source>
        <dbReference type="Pfam" id="PF00561"/>
    </source>
</evidence>
<dbReference type="Gene3D" id="3.40.50.1820">
    <property type="entry name" value="alpha/beta hydrolase"/>
    <property type="match status" value="1"/>
</dbReference>